<dbReference type="EMBL" id="CAADFX010000065">
    <property type="protein sequence ID" value="VFK57569.1"/>
    <property type="molecule type" value="Genomic_DNA"/>
</dbReference>
<dbReference type="AlphaFoldDB" id="A0A450ZUU8"/>
<name>A0A450ZUU8_9GAMM</name>
<reference evidence="1" key="1">
    <citation type="submission" date="2019-02" db="EMBL/GenBank/DDBJ databases">
        <authorList>
            <person name="Gruber-Vodicka R. H."/>
            <person name="Seah K. B. B."/>
        </authorList>
    </citation>
    <scope>NUCLEOTIDE SEQUENCE</scope>
    <source>
        <strain evidence="1">BECK_BY1</strain>
    </source>
</reference>
<organism evidence="1">
    <name type="scientific">Candidatus Kentrum sp. TUN</name>
    <dbReference type="NCBI Taxonomy" id="2126343"/>
    <lineage>
        <taxon>Bacteria</taxon>
        <taxon>Pseudomonadati</taxon>
        <taxon>Pseudomonadota</taxon>
        <taxon>Gammaproteobacteria</taxon>
        <taxon>Candidatus Kentrum</taxon>
    </lineage>
</organism>
<gene>
    <name evidence="1" type="ORF">BECKTUN1418D_GA0071000_10653</name>
</gene>
<sequence>MATPQFSNIKEIKSACGIIRYRTRRMKNSPSL</sequence>
<proteinExistence type="predicted"/>
<protein>
    <submittedName>
        <fullName evidence="1">Uncharacterized protein</fullName>
    </submittedName>
</protein>
<evidence type="ECO:0000313" key="1">
    <source>
        <dbReference type="EMBL" id="VFK57569.1"/>
    </source>
</evidence>
<accession>A0A450ZUU8</accession>